<feature type="compositionally biased region" description="Basic residues" evidence="1">
    <location>
        <begin position="134"/>
        <end position="144"/>
    </location>
</feature>
<accession>A0A9W6UEN2</accession>
<dbReference type="PANTHER" id="PTHR10073:SF52">
    <property type="entry name" value="MISMATCH REPAIR ENDONUCLEASE PMS2"/>
    <property type="match status" value="1"/>
</dbReference>
<evidence type="ECO:0000313" key="4">
    <source>
        <dbReference type="Proteomes" id="UP001165121"/>
    </source>
</evidence>
<evidence type="ECO:0000259" key="2">
    <source>
        <dbReference type="SMART" id="SM00853"/>
    </source>
</evidence>
<dbReference type="PANTHER" id="PTHR10073">
    <property type="entry name" value="DNA MISMATCH REPAIR PROTEIN MLH, PMS, MUTL"/>
    <property type="match status" value="1"/>
</dbReference>
<proteinExistence type="predicted"/>
<dbReference type="Proteomes" id="UP001165121">
    <property type="component" value="Unassembled WGS sequence"/>
</dbReference>
<feature type="region of interest" description="Disordered" evidence="1">
    <location>
        <begin position="1"/>
        <end position="158"/>
    </location>
</feature>
<feature type="compositionally biased region" description="Basic and acidic residues" evidence="1">
    <location>
        <begin position="95"/>
        <end position="110"/>
    </location>
</feature>
<name>A0A9W6UEN2_9STRA</name>
<dbReference type="Gene3D" id="3.30.1540.20">
    <property type="entry name" value="MutL, C-terminal domain, dimerisation subdomain"/>
    <property type="match status" value="1"/>
</dbReference>
<dbReference type="InterPro" id="IPR037198">
    <property type="entry name" value="MutL_C_sf"/>
</dbReference>
<dbReference type="SMART" id="SM00853">
    <property type="entry name" value="MutL_C"/>
    <property type="match status" value="1"/>
</dbReference>
<dbReference type="Pfam" id="PF08676">
    <property type="entry name" value="MutL_C"/>
    <property type="match status" value="1"/>
</dbReference>
<dbReference type="InterPro" id="IPR038973">
    <property type="entry name" value="MutL/Mlh/Pms-like"/>
</dbReference>
<feature type="compositionally biased region" description="Basic and acidic residues" evidence="1">
    <location>
        <begin position="61"/>
        <end position="75"/>
    </location>
</feature>
<gene>
    <name evidence="3" type="ORF">Pfra01_000737900</name>
</gene>
<feature type="compositionally biased region" description="Basic and acidic residues" evidence="1">
    <location>
        <begin position="8"/>
        <end position="17"/>
    </location>
</feature>
<dbReference type="OrthoDB" id="10254304at2759"/>
<dbReference type="InterPro" id="IPR014790">
    <property type="entry name" value="MutL_C"/>
</dbReference>
<sequence>MTAFARTAKAEEADKKSPLAAQKQSDSEKQAVESILVPAVEPRDGGDDDINDTGESTTKIVQDEFARANEDEAKVPKPKHVILEVLQPKIQLVKNSERAPETPKKAEKSKSVSSPKNSPASPPSSPEPVVLDLRKHKPVKRQKRYSPLPTDSTPPTPEEHVWSFDEMVKHRQQYFDEEVEYEQKRKVNHLKVPKTCSASVDAVVEADNEIAAAALQRVLKKEDFKRMEVLGQFNLGFIIGKLDNDLFIIDQHASDEKYNYETLQQTTVMHQQPLVRPLILELTAGEEMVILDHLDVFAKNGFTFLVDKDAPATKKLKLLSLPFTKHTQFGTEGAIHASYYHL</sequence>
<evidence type="ECO:0000313" key="3">
    <source>
        <dbReference type="EMBL" id="GMF31768.1"/>
    </source>
</evidence>
<dbReference type="AlphaFoldDB" id="A0A9W6UEN2"/>
<organism evidence="3 4">
    <name type="scientific">Phytophthora fragariaefolia</name>
    <dbReference type="NCBI Taxonomy" id="1490495"/>
    <lineage>
        <taxon>Eukaryota</taxon>
        <taxon>Sar</taxon>
        <taxon>Stramenopiles</taxon>
        <taxon>Oomycota</taxon>
        <taxon>Peronosporomycetes</taxon>
        <taxon>Peronosporales</taxon>
        <taxon>Peronosporaceae</taxon>
        <taxon>Phytophthora</taxon>
    </lineage>
</organism>
<evidence type="ECO:0000256" key="1">
    <source>
        <dbReference type="SAM" id="MobiDB-lite"/>
    </source>
</evidence>
<dbReference type="GO" id="GO:0005524">
    <property type="term" value="F:ATP binding"/>
    <property type="evidence" value="ECO:0007669"/>
    <property type="project" value="InterPro"/>
</dbReference>
<dbReference type="SUPFAM" id="SSF118116">
    <property type="entry name" value="DNA mismatch repair protein MutL"/>
    <property type="match status" value="1"/>
</dbReference>
<dbReference type="GO" id="GO:0140664">
    <property type="term" value="F:ATP-dependent DNA damage sensor activity"/>
    <property type="evidence" value="ECO:0007669"/>
    <property type="project" value="InterPro"/>
</dbReference>
<keyword evidence="4" id="KW-1185">Reference proteome</keyword>
<protein>
    <submittedName>
        <fullName evidence="3">Unnamed protein product</fullName>
    </submittedName>
</protein>
<comment type="caution">
    <text evidence="3">The sequence shown here is derived from an EMBL/GenBank/DDBJ whole genome shotgun (WGS) entry which is preliminary data.</text>
</comment>
<dbReference type="GO" id="GO:0032389">
    <property type="term" value="C:MutLalpha complex"/>
    <property type="evidence" value="ECO:0007669"/>
    <property type="project" value="TreeGrafter"/>
</dbReference>
<reference evidence="3" key="1">
    <citation type="submission" date="2023-04" db="EMBL/GenBank/DDBJ databases">
        <title>Phytophthora fragariaefolia NBRC 109709.</title>
        <authorList>
            <person name="Ichikawa N."/>
            <person name="Sato H."/>
            <person name="Tonouchi N."/>
        </authorList>
    </citation>
    <scope>NUCLEOTIDE SEQUENCE</scope>
    <source>
        <strain evidence="3">NBRC 109709</strain>
    </source>
</reference>
<dbReference type="InterPro" id="IPR042120">
    <property type="entry name" value="MutL_C_dimsub"/>
</dbReference>
<dbReference type="GO" id="GO:0006298">
    <property type="term" value="P:mismatch repair"/>
    <property type="evidence" value="ECO:0007669"/>
    <property type="project" value="InterPro"/>
</dbReference>
<feature type="domain" description="MutL C-terminal dimerisation" evidence="2">
    <location>
        <begin position="229"/>
        <end position="341"/>
    </location>
</feature>
<dbReference type="EMBL" id="BSXT01000652">
    <property type="protein sequence ID" value="GMF31768.1"/>
    <property type="molecule type" value="Genomic_DNA"/>
</dbReference>
<dbReference type="GO" id="GO:0016887">
    <property type="term" value="F:ATP hydrolysis activity"/>
    <property type="evidence" value="ECO:0007669"/>
    <property type="project" value="InterPro"/>
</dbReference>